<evidence type="ECO:0000313" key="2">
    <source>
        <dbReference type="Proteomes" id="UP000011988"/>
    </source>
</evidence>
<gene>
    <name evidence="1" type="ORF">LEP1GSC194_2689</name>
</gene>
<accession>M6D1S6</accession>
<proteinExistence type="predicted"/>
<sequence length="41" mass="4814">MNPNVRSDSIPNRKTLLSNGYFSIVFRFQGNDSFDCKNRFQ</sequence>
<organism evidence="1 2">
    <name type="scientific">Leptospira alstonii serovar Sichuan str. 79601</name>
    <dbReference type="NCBI Taxonomy" id="1218565"/>
    <lineage>
        <taxon>Bacteria</taxon>
        <taxon>Pseudomonadati</taxon>
        <taxon>Spirochaetota</taxon>
        <taxon>Spirochaetia</taxon>
        <taxon>Leptospirales</taxon>
        <taxon>Leptospiraceae</taxon>
        <taxon>Leptospira</taxon>
    </lineage>
</organism>
<evidence type="ECO:0000313" key="1">
    <source>
        <dbReference type="EMBL" id="EMJ95128.1"/>
    </source>
</evidence>
<dbReference type="EMBL" id="ANIK01000038">
    <property type="protein sequence ID" value="EMJ95128.1"/>
    <property type="molecule type" value="Genomic_DNA"/>
</dbReference>
<name>M6D1S6_9LEPT</name>
<protein>
    <submittedName>
        <fullName evidence="1">Uncharacterized protein</fullName>
    </submittedName>
</protein>
<reference evidence="1 2" key="1">
    <citation type="submission" date="2013-01" db="EMBL/GenBank/DDBJ databases">
        <authorList>
            <person name="Harkins D.M."/>
            <person name="Durkin A.S."/>
            <person name="Brinkac L.M."/>
            <person name="Haft D.H."/>
            <person name="Selengut J.D."/>
            <person name="Sanka R."/>
            <person name="DePew J."/>
            <person name="Purushe J."/>
            <person name="Galloway R.L."/>
            <person name="Vinetz J.M."/>
            <person name="Sutton G.G."/>
            <person name="Nierman W.C."/>
            <person name="Fouts D.E."/>
        </authorList>
    </citation>
    <scope>NUCLEOTIDE SEQUENCE [LARGE SCALE GENOMIC DNA]</scope>
    <source>
        <strain evidence="1 2">79601</strain>
    </source>
</reference>
<dbReference type="AlphaFoldDB" id="M6D1S6"/>
<dbReference type="Proteomes" id="UP000011988">
    <property type="component" value="Unassembled WGS sequence"/>
</dbReference>
<comment type="caution">
    <text evidence="1">The sequence shown here is derived from an EMBL/GenBank/DDBJ whole genome shotgun (WGS) entry which is preliminary data.</text>
</comment>